<keyword evidence="4" id="KW-0408">Iron</keyword>
<keyword evidence="3" id="KW-0560">Oxidoreductase</keyword>
<dbReference type="InterPro" id="IPR019546">
    <property type="entry name" value="TAT_signal_bac_arc"/>
</dbReference>
<name>A0A7X2HQK7_RALPI</name>
<keyword evidence="5" id="KW-0411">Iron-sulfur</keyword>
<evidence type="ECO:0000313" key="9">
    <source>
        <dbReference type="Proteomes" id="UP000441032"/>
    </source>
</evidence>
<evidence type="ECO:0000256" key="2">
    <source>
        <dbReference type="ARBA" id="ARBA00022723"/>
    </source>
</evidence>
<evidence type="ECO:0000256" key="3">
    <source>
        <dbReference type="ARBA" id="ARBA00023002"/>
    </source>
</evidence>
<dbReference type="PROSITE" id="PS51318">
    <property type="entry name" value="TAT"/>
    <property type="match status" value="1"/>
</dbReference>
<comment type="caution">
    <text evidence="8">The sequence shown here is derived from an EMBL/GenBank/DDBJ whole genome shotgun (WGS) entry which is preliminary data.</text>
</comment>
<dbReference type="SUPFAM" id="SSF54292">
    <property type="entry name" value="2Fe-2S ferredoxin-like"/>
    <property type="match status" value="1"/>
</dbReference>
<protein>
    <submittedName>
        <fullName evidence="8">2Fe-2S iron-sulfur cluster binding domain-containing protein</fullName>
    </submittedName>
</protein>
<dbReference type="InterPro" id="IPR001041">
    <property type="entry name" value="2Fe-2S_ferredoxin-type"/>
</dbReference>
<dbReference type="InterPro" id="IPR052914">
    <property type="entry name" value="Aldehyde_Oxdr_Iron-Sulfur"/>
</dbReference>
<reference evidence="8 9" key="1">
    <citation type="submission" date="2019-11" db="EMBL/GenBank/DDBJ databases">
        <title>Phenotypic characterization of an OXA-22 and OXA-60 co-producing Ralstonia pickettii clinical strain.</title>
        <authorList>
            <person name="He F."/>
        </authorList>
    </citation>
    <scope>NUCLEOTIDE SEQUENCE [LARGE SCALE GENOMIC DNA]</scope>
    <source>
        <strain evidence="8 9">PSLESD1</strain>
    </source>
</reference>
<dbReference type="InterPro" id="IPR036010">
    <property type="entry name" value="2Fe-2S_ferredoxin-like_sf"/>
</dbReference>
<dbReference type="PROSITE" id="PS00197">
    <property type="entry name" value="2FE2S_FER_1"/>
    <property type="match status" value="1"/>
</dbReference>
<evidence type="ECO:0000256" key="6">
    <source>
        <dbReference type="SAM" id="MobiDB-lite"/>
    </source>
</evidence>
<dbReference type="EMBL" id="WJYN01000008">
    <property type="protein sequence ID" value="MRT00855.1"/>
    <property type="molecule type" value="Genomic_DNA"/>
</dbReference>
<dbReference type="GO" id="GO:0046872">
    <property type="term" value="F:metal ion binding"/>
    <property type="evidence" value="ECO:0007669"/>
    <property type="project" value="UniProtKB-KW"/>
</dbReference>
<evidence type="ECO:0000259" key="7">
    <source>
        <dbReference type="PROSITE" id="PS51085"/>
    </source>
</evidence>
<keyword evidence="1" id="KW-0001">2Fe-2S</keyword>
<feature type="domain" description="2Fe-2S ferredoxin-type" evidence="7">
    <location>
        <begin position="65"/>
        <end position="141"/>
    </location>
</feature>
<dbReference type="InterPro" id="IPR012675">
    <property type="entry name" value="Beta-grasp_dom_sf"/>
</dbReference>
<feature type="region of interest" description="Disordered" evidence="6">
    <location>
        <begin position="1"/>
        <end position="29"/>
    </location>
</feature>
<evidence type="ECO:0000256" key="5">
    <source>
        <dbReference type="ARBA" id="ARBA00023014"/>
    </source>
</evidence>
<dbReference type="PROSITE" id="PS51085">
    <property type="entry name" value="2FE2S_FER_2"/>
    <property type="match status" value="1"/>
</dbReference>
<dbReference type="Proteomes" id="UP000441032">
    <property type="component" value="Unassembled WGS sequence"/>
</dbReference>
<dbReference type="NCBIfam" id="TIGR01409">
    <property type="entry name" value="TAT_signal_seq"/>
    <property type="match status" value="1"/>
</dbReference>
<dbReference type="PANTHER" id="PTHR45331">
    <property type="entry name" value="OXIDOREDUCTASE, IRON-SULPHUR BINDING SUBUNIT-RELATED-RELATED"/>
    <property type="match status" value="1"/>
</dbReference>
<evidence type="ECO:0000313" key="8">
    <source>
        <dbReference type="EMBL" id="MRT00855.1"/>
    </source>
</evidence>
<organism evidence="8 9">
    <name type="scientific">Ralstonia pickettii</name>
    <name type="common">Burkholderia pickettii</name>
    <dbReference type="NCBI Taxonomy" id="329"/>
    <lineage>
        <taxon>Bacteria</taxon>
        <taxon>Pseudomonadati</taxon>
        <taxon>Pseudomonadota</taxon>
        <taxon>Betaproteobacteria</taxon>
        <taxon>Burkholderiales</taxon>
        <taxon>Burkholderiaceae</taxon>
        <taxon>Ralstonia</taxon>
    </lineage>
</organism>
<dbReference type="SUPFAM" id="SSF47741">
    <property type="entry name" value="CO dehydrogenase ISP C-domain like"/>
    <property type="match status" value="1"/>
</dbReference>
<dbReference type="GO" id="GO:0051537">
    <property type="term" value="F:2 iron, 2 sulfur cluster binding"/>
    <property type="evidence" value="ECO:0007669"/>
    <property type="project" value="UniProtKB-KW"/>
</dbReference>
<dbReference type="Pfam" id="PF00111">
    <property type="entry name" value="Fer2"/>
    <property type="match status" value="1"/>
</dbReference>
<dbReference type="InterPro" id="IPR002888">
    <property type="entry name" value="2Fe-2S-bd"/>
</dbReference>
<proteinExistence type="predicted"/>
<dbReference type="InterPro" id="IPR006311">
    <property type="entry name" value="TAT_signal"/>
</dbReference>
<gene>
    <name evidence="8" type="ORF">GJQ57_19605</name>
</gene>
<dbReference type="Gene3D" id="3.10.20.30">
    <property type="match status" value="1"/>
</dbReference>
<accession>A0A7X2HQK7</accession>
<sequence length="246" mass="25197">MSEHPCAASSDPSQATDGSPARPSRRGFLQSAAAAASALALPHESAGARTDASAPARPAALAPARPVSLNINGKPYALSLEPRVTLLDALREVLGLTGTKKGCDRGQCGACTVLVNGRRINSCLTLAIMHEGEAITTVEGLAHAHEGVVDRAALHPVQAAFLEHDAFQCGYCTPGQICSAVAVLEEARRGMPSAVTSPAALGNDGAVALTEDEIRERMSGNLCRCGAYPNIVAAIRVVAAKSGNVA</sequence>
<dbReference type="Gene3D" id="1.10.150.120">
    <property type="entry name" value="[2Fe-2S]-binding domain"/>
    <property type="match status" value="1"/>
</dbReference>
<keyword evidence="2" id="KW-0479">Metal-binding</keyword>
<dbReference type="InterPro" id="IPR006058">
    <property type="entry name" value="2Fe2S_fd_BS"/>
</dbReference>
<dbReference type="CDD" id="cd00207">
    <property type="entry name" value="fer2"/>
    <property type="match status" value="1"/>
</dbReference>
<dbReference type="InterPro" id="IPR036884">
    <property type="entry name" value="2Fe-2S-bd_dom_sf"/>
</dbReference>
<dbReference type="AlphaFoldDB" id="A0A7X2HQK7"/>
<evidence type="ECO:0000256" key="4">
    <source>
        <dbReference type="ARBA" id="ARBA00023004"/>
    </source>
</evidence>
<dbReference type="FunFam" id="3.10.20.30:FF:000020">
    <property type="entry name" value="Xanthine dehydrogenase iron-sulfur subunit"/>
    <property type="match status" value="1"/>
</dbReference>
<evidence type="ECO:0000256" key="1">
    <source>
        <dbReference type="ARBA" id="ARBA00022714"/>
    </source>
</evidence>
<dbReference type="RefSeq" id="WP_154208095.1">
    <property type="nucleotide sequence ID" value="NZ_WJYN01000008.1"/>
</dbReference>
<dbReference type="GO" id="GO:0016903">
    <property type="term" value="F:oxidoreductase activity, acting on the aldehyde or oxo group of donors"/>
    <property type="evidence" value="ECO:0007669"/>
    <property type="project" value="TreeGrafter"/>
</dbReference>
<dbReference type="Pfam" id="PF01799">
    <property type="entry name" value="Fer2_2"/>
    <property type="match status" value="1"/>
</dbReference>